<dbReference type="Gene3D" id="3.40.50.2020">
    <property type="match status" value="1"/>
</dbReference>
<dbReference type="Pfam" id="PF00156">
    <property type="entry name" value="Pribosyltran"/>
    <property type="match status" value="1"/>
</dbReference>
<organism evidence="4 5">
    <name type="scientific">Campylobacter suis</name>
    <dbReference type="NCBI Taxonomy" id="2790657"/>
    <lineage>
        <taxon>Bacteria</taxon>
        <taxon>Pseudomonadati</taxon>
        <taxon>Campylobacterota</taxon>
        <taxon>Epsilonproteobacteria</taxon>
        <taxon>Campylobacterales</taxon>
        <taxon>Campylobacteraceae</taxon>
        <taxon>Campylobacter</taxon>
    </lineage>
</organism>
<evidence type="ECO:0000259" key="3">
    <source>
        <dbReference type="Pfam" id="PF00156"/>
    </source>
</evidence>
<dbReference type="PANTHER" id="PTHR43363:SF1">
    <property type="entry name" value="HYPOXANTHINE-GUANINE PHOSPHORIBOSYLTRANSFERASE"/>
    <property type="match status" value="1"/>
</dbReference>
<dbReference type="PANTHER" id="PTHR43363">
    <property type="entry name" value="HYPOXANTHINE PHOSPHORIBOSYLTRANSFERASE"/>
    <property type="match status" value="1"/>
</dbReference>
<keyword evidence="5" id="KW-1185">Reference proteome</keyword>
<protein>
    <submittedName>
        <fullName evidence="4">Xanthine phosphoribosyltransferase</fullName>
        <ecNumber evidence="4">2.4.2.22</ecNumber>
    </submittedName>
</protein>
<proteinExistence type="predicted"/>
<keyword evidence="1 4" id="KW-0328">Glycosyltransferase</keyword>
<dbReference type="EC" id="2.4.2.22" evidence="4"/>
<reference evidence="4 5" key="1">
    <citation type="submission" date="2020-11" db="EMBL/GenBank/DDBJ databases">
        <authorList>
            <person name="Peeters C."/>
        </authorList>
    </citation>
    <scope>NUCLEOTIDE SEQUENCE [LARGE SCALE GENOMIC DNA]</scope>
    <source>
        <strain evidence="4 5">LMG 8286</strain>
    </source>
</reference>
<dbReference type="Proteomes" id="UP000789359">
    <property type="component" value="Unassembled WGS sequence"/>
</dbReference>
<evidence type="ECO:0000256" key="2">
    <source>
        <dbReference type="ARBA" id="ARBA00022679"/>
    </source>
</evidence>
<dbReference type="GO" id="GO:0000310">
    <property type="term" value="F:xanthine phosphoribosyltransferase activity"/>
    <property type="evidence" value="ECO:0007669"/>
    <property type="project" value="UniProtKB-EC"/>
</dbReference>
<sequence length="147" mass="16927">MIYYSYEEFAVDVEKMARQIRGEFAPEALVAIARGGLTLGHSLAVALENRNLFALNSIHYDDTNKLDTIDVFNIPDLSKFKSILLIDDIIDSGESMVEIKRRLLLLYPNLQIKVATVFYKSKALMQPDYSVKEATEWVEFFWDIKIK</sequence>
<name>A0ABN7KAH2_9BACT</name>
<dbReference type="SUPFAM" id="SSF53271">
    <property type="entry name" value="PRTase-like"/>
    <property type="match status" value="1"/>
</dbReference>
<dbReference type="CDD" id="cd06223">
    <property type="entry name" value="PRTases_typeI"/>
    <property type="match status" value="1"/>
</dbReference>
<evidence type="ECO:0000313" key="4">
    <source>
        <dbReference type="EMBL" id="CAD7289080.1"/>
    </source>
</evidence>
<feature type="domain" description="Phosphoribosyltransferase" evidence="3">
    <location>
        <begin position="6"/>
        <end position="145"/>
    </location>
</feature>
<evidence type="ECO:0000313" key="5">
    <source>
        <dbReference type="Proteomes" id="UP000789359"/>
    </source>
</evidence>
<accession>A0ABN7KAH2</accession>
<comment type="caution">
    <text evidence="4">The sequence shown here is derived from an EMBL/GenBank/DDBJ whole genome shotgun (WGS) entry which is preliminary data.</text>
</comment>
<dbReference type="InterPro" id="IPR000836">
    <property type="entry name" value="PRTase_dom"/>
</dbReference>
<dbReference type="RefSeq" id="WP_230057378.1">
    <property type="nucleotide sequence ID" value="NZ_CAJHOE010000006.1"/>
</dbReference>
<dbReference type="InterPro" id="IPR029057">
    <property type="entry name" value="PRTase-like"/>
</dbReference>
<keyword evidence="2 4" id="KW-0808">Transferase</keyword>
<gene>
    <name evidence="4" type="primary">gpt</name>
    <name evidence="4" type="ORF">LMG8286_01637</name>
</gene>
<dbReference type="EMBL" id="CAJHOE010000006">
    <property type="protein sequence ID" value="CAD7289080.1"/>
    <property type="molecule type" value="Genomic_DNA"/>
</dbReference>
<evidence type="ECO:0000256" key="1">
    <source>
        <dbReference type="ARBA" id="ARBA00022676"/>
    </source>
</evidence>